<gene>
    <name evidence="3" type="ORF">BS47DRAFT_80486</name>
</gene>
<dbReference type="Proteomes" id="UP000886523">
    <property type="component" value="Unassembled WGS sequence"/>
</dbReference>
<feature type="compositionally biased region" description="Basic residues" evidence="1">
    <location>
        <begin position="183"/>
        <end position="202"/>
    </location>
</feature>
<dbReference type="OrthoDB" id="434253at2759"/>
<sequence>MTYKVLALQKTTMAPPTMASPEPYIHPTANMTLQQKVDGMHKVIKAAKSSMLTTCGTDGSLHSRAMTPASYESLHFTYIANNTSSKFDDLEHNSHVNVSFFDPDTTELDIRYRNSPSERGSFARREILGPMYQSMVRRSRRWHAQGRRDLIPVLVLSRLFPTKSDTGSSPAGRSRRPWTWPKTHSRARTCSRRTTHHHARRDRCRRRIAARSIGALWLCLP</sequence>
<dbReference type="AlphaFoldDB" id="A0A9P6DZ77"/>
<name>A0A9P6DZ77_9AGAM</name>
<dbReference type="InterPro" id="IPR052917">
    <property type="entry name" value="Stress-Dev_Protein"/>
</dbReference>
<evidence type="ECO:0000256" key="1">
    <source>
        <dbReference type="SAM" id="MobiDB-lite"/>
    </source>
</evidence>
<accession>A0A9P6DZ77</accession>
<dbReference type="Pfam" id="PF16242">
    <property type="entry name" value="Pyrid_ox_like"/>
    <property type="match status" value="1"/>
</dbReference>
<dbReference type="InterPro" id="IPR012349">
    <property type="entry name" value="Split_barrel_FMN-bd"/>
</dbReference>
<dbReference type="SUPFAM" id="SSF50475">
    <property type="entry name" value="FMN-binding split barrel"/>
    <property type="match status" value="1"/>
</dbReference>
<reference evidence="3" key="1">
    <citation type="journal article" date="2020" name="Nat. Commun.">
        <title>Large-scale genome sequencing of mycorrhizal fungi provides insights into the early evolution of symbiotic traits.</title>
        <authorList>
            <person name="Miyauchi S."/>
            <person name="Kiss E."/>
            <person name="Kuo A."/>
            <person name="Drula E."/>
            <person name="Kohler A."/>
            <person name="Sanchez-Garcia M."/>
            <person name="Morin E."/>
            <person name="Andreopoulos B."/>
            <person name="Barry K.W."/>
            <person name="Bonito G."/>
            <person name="Buee M."/>
            <person name="Carver A."/>
            <person name="Chen C."/>
            <person name="Cichocki N."/>
            <person name="Clum A."/>
            <person name="Culley D."/>
            <person name="Crous P.W."/>
            <person name="Fauchery L."/>
            <person name="Girlanda M."/>
            <person name="Hayes R.D."/>
            <person name="Keri Z."/>
            <person name="LaButti K."/>
            <person name="Lipzen A."/>
            <person name="Lombard V."/>
            <person name="Magnuson J."/>
            <person name="Maillard F."/>
            <person name="Murat C."/>
            <person name="Nolan M."/>
            <person name="Ohm R.A."/>
            <person name="Pangilinan J."/>
            <person name="Pereira M.F."/>
            <person name="Perotto S."/>
            <person name="Peter M."/>
            <person name="Pfister S."/>
            <person name="Riley R."/>
            <person name="Sitrit Y."/>
            <person name="Stielow J.B."/>
            <person name="Szollosi G."/>
            <person name="Zifcakova L."/>
            <person name="Stursova M."/>
            <person name="Spatafora J.W."/>
            <person name="Tedersoo L."/>
            <person name="Vaario L.M."/>
            <person name="Yamada A."/>
            <person name="Yan M."/>
            <person name="Wang P."/>
            <person name="Xu J."/>
            <person name="Bruns T."/>
            <person name="Baldrian P."/>
            <person name="Vilgalys R."/>
            <person name="Dunand C."/>
            <person name="Henrissat B."/>
            <person name="Grigoriev I.V."/>
            <person name="Hibbett D."/>
            <person name="Nagy L.G."/>
            <person name="Martin F.M."/>
        </authorList>
    </citation>
    <scope>NUCLEOTIDE SEQUENCE</scope>
    <source>
        <strain evidence="3">UP504</strain>
    </source>
</reference>
<dbReference type="InterPro" id="IPR038725">
    <property type="entry name" value="YdaG_split_barrel_FMN-bd"/>
</dbReference>
<comment type="caution">
    <text evidence="3">The sequence shown here is derived from an EMBL/GenBank/DDBJ whole genome shotgun (WGS) entry which is preliminary data.</text>
</comment>
<organism evidence="3 4">
    <name type="scientific">Hydnum rufescens UP504</name>
    <dbReference type="NCBI Taxonomy" id="1448309"/>
    <lineage>
        <taxon>Eukaryota</taxon>
        <taxon>Fungi</taxon>
        <taxon>Dikarya</taxon>
        <taxon>Basidiomycota</taxon>
        <taxon>Agaricomycotina</taxon>
        <taxon>Agaricomycetes</taxon>
        <taxon>Cantharellales</taxon>
        <taxon>Hydnaceae</taxon>
        <taxon>Hydnum</taxon>
    </lineage>
</organism>
<protein>
    <recommendedName>
        <fullName evidence="2">General stress protein FMN-binding split barrel domain-containing protein</fullName>
    </recommendedName>
</protein>
<dbReference type="PANTHER" id="PTHR34818:SF1">
    <property type="entry name" value="PROTEIN BLI-3"/>
    <property type="match status" value="1"/>
</dbReference>
<evidence type="ECO:0000259" key="2">
    <source>
        <dbReference type="Pfam" id="PF16242"/>
    </source>
</evidence>
<proteinExistence type="predicted"/>
<dbReference type="Gene3D" id="2.30.110.10">
    <property type="entry name" value="Electron Transport, Fmn-binding Protein, Chain A"/>
    <property type="match status" value="1"/>
</dbReference>
<feature type="domain" description="General stress protein FMN-binding split barrel" evidence="2">
    <location>
        <begin position="36"/>
        <end position="105"/>
    </location>
</feature>
<evidence type="ECO:0000313" key="3">
    <source>
        <dbReference type="EMBL" id="KAF9519217.1"/>
    </source>
</evidence>
<dbReference type="EMBL" id="MU128919">
    <property type="protein sequence ID" value="KAF9519217.1"/>
    <property type="molecule type" value="Genomic_DNA"/>
</dbReference>
<evidence type="ECO:0000313" key="4">
    <source>
        <dbReference type="Proteomes" id="UP000886523"/>
    </source>
</evidence>
<keyword evidence="4" id="KW-1185">Reference proteome</keyword>
<dbReference type="PANTHER" id="PTHR34818">
    <property type="entry name" value="PROTEIN BLI-3"/>
    <property type="match status" value="1"/>
</dbReference>
<feature type="region of interest" description="Disordered" evidence="1">
    <location>
        <begin position="163"/>
        <end position="202"/>
    </location>
</feature>